<dbReference type="HOGENOM" id="CLU_1947049_0_0_4"/>
<accession>Q1LBK2</accession>
<keyword evidence="2" id="KW-0614">Plasmid</keyword>
<dbReference type="KEGG" id="rme:Rmet_5615"/>
<dbReference type="Proteomes" id="UP000002429">
    <property type="component" value="Plasmid megaplasmid"/>
</dbReference>
<organism evidence="2 3">
    <name type="scientific">Cupriavidus metallidurans (strain ATCC 43123 / DSM 2839 / NBRC 102507 / CH34)</name>
    <name type="common">Ralstonia metallidurans</name>
    <dbReference type="NCBI Taxonomy" id="266264"/>
    <lineage>
        <taxon>Bacteria</taxon>
        <taxon>Pseudomonadati</taxon>
        <taxon>Pseudomonadota</taxon>
        <taxon>Betaproteobacteria</taxon>
        <taxon>Burkholderiales</taxon>
        <taxon>Burkholderiaceae</taxon>
        <taxon>Cupriavidus</taxon>
    </lineage>
</organism>
<feature type="region of interest" description="Disordered" evidence="1">
    <location>
        <begin position="60"/>
        <end position="82"/>
    </location>
</feature>
<gene>
    <name evidence="2" type="ordered locus">Rmet_5615</name>
</gene>
<evidence type="ECO:0000313" key="3">
    <source>
        <dbReference type="Proteomes" id="UP000002429"/>
    </source>
</evidence>
<proteinExistence type="predicted"/>
<evidence type="ECO:0000313" key="2">
    <source>
        <dbReference type="EMBL" id="ABF12474.1"/>
    </source>
</evidence>
<reference evidence="3" key="1">
    <citation type="journal article" date="2010" name="PLoS ONE">
        <title>The complete genome sequence of Cupriavidus metallidurans strain CH34, a master survivalist in harsh and anthropogenic environments.</title>
        <authorList>
            <person name="Janssen P.J."/>
            <person name="Van Houdt R."/>
            <person name="Moors H."/>
            <person name="Monsieurs P."/>
            <person name="Morin N."/>
            <person name="Michaux A."/>
            <person name="Benotmane M.A."/>
            <person name="Leys N."/>
            <person name="Vallaeys T."/>
            <person name="Lapidus A."/>
            <person name="Monchy S."/>
            <person name="Medigue C."/>
            <person name="Taghavi S."/>
            <person name="McCorkle S."/>
            <person name="Dunn J."/>
            <person name="van der Lelie D."/>
            <person name="Mergeay M."/>
        </authorList>
    </citation>
    <scope>NUCLEOTIDE SEQUENCE [LARGE SCALE GENOMIC DNA]</scope>
    <source>
        <strain evidence="3">ATCC 43123 / DSM 2839 / NBRC 102507 / CH34</strain>
    </source>
</reference>
<geneLocation type="plasmid" evidence="2 3">
    <name>megaplasmid</name>
</geneLocation>
<name>Q1LBK2_CUPMC</name>
<dbReference type="AlphaFoldDB" id="Q1LBK2"/>
<keyword evidence="3" id="KW-1185">Reference proteome</keyword>
<protein>
    <submittedName>
        <fullName evidence="2">Uncharacterized protein</fullName>
    </submittedName>
</protein>
<dbReference type="EMBL" id="CP000353">
    <property type="protein sequence ID" value="ABF12474.1"/>
    <property type="molecule type" value="Genomic_DNA"/>
</dbReference>
<evidence type="ECO:0000256" key="1">
    <source>
        <dbReference type="SAM" id="MobiDB-lite"/>
    </source>
</evidence>
<sequence length="129" mass="14489">MSWVSARRCGEFLMMALLVRYAVSLARSWDQCFPVATRQCPASGADPSEFPVRYMRGVHATPEESAPTRKARPDAAVWPARGKNRPPTQNYCIEVIPMSWVLMHNFLNLGLKDCIDACDDSNHDDSRSS</sequence>